<dbReference type="KEGG" id="mri:Mal4_45860"/>
<dbReference type="GO" id="GO:0009425">
    <property type="term" value="C:bacterial-type flagellum basal body"/>
    <property type="evidence" value="ECO:0007669"/>
    <property type="project" value="UniProtKB-SubCell"/>
</dbReference>
<evidence type="ECO:0000256" key="5">
    <source>
        <dbReference type="ARBA" id="ARBA00022475"/>
    </source>
</evidence>
<dbReference type="EMBL" id="CP036275">
    <property type="protein sequence ID" value="QDU40230.1"/>
    <property type="molecule type" value="Genomic_DNA"/>
</dbReference>
<dbReference type="PANTHER" id="PTHR30034:SF6">
    <property type="entry name" value="YOP PROTEINS TRANSLOCATION PROTEIN Q"/>
    <property type="match status" value="1"/>
</dbReference>
<keyword evidence="12" id="KW-0966">Cell projection</keyword>
<dbReference type="Gene3D" id="2.30.330.10">
    <property type="entry name" value="SpoA-like"/>
    <property type="match status" value="1"/>
</dbReference>
<sequence length="291" mass="32628">MTDPPRLSRLDFHDPRRLPELIWQALTNWQTESLTLVQEYWTSILAHPASLKWVSSEPMFCGAALRALPDPGLGVEIRIGRTPVATLLSLSRRQVLGLVADMLDMDGEEWPEDRELTSVEMSMVELALQRLADGLSDAWPGPRPIVTRLGPTIDRPRRSRLFNADETLVVTRLSIESRFGTEECIWLLPQREFGELIEDEGAVVADVVDRAPNPNMMALAERIPVEVVVELGRAELTMTQVANLKEGDILVLDQPISRSLTAFIGDQTKWTGVPRRVGSRQGFEIETTVDQ</sequence>
<evidence type="ECO:0000313" key="13">
    <source>
        <dbReference type="Proteomes" id="UP000320496"/>
    </source>
</evidence>
<comment type="similarity">
    <text evidence="3">Belongs to the FliM family.</text>
</comment>
<keyword evidence="13" id="KW-1185">Reference proteome</keyword>
<dbReference type="RefSeq" id="WP_145371386.1">
    <property type="nucleotide sequence ID" value="NZ_CP036275.1"/>
</dbReference>
<reference evidence="12 13" key="1">
    <citation type="submission" date="2019-02" db="EMBL/GenBank/DDBJ databases">
        <title>Deep-cultivation of Planctomycetes and their phenomic and genomic characterization uncovers novel biology.</title>
        <authorList>
            <person name="Wiegand S."/>
            <person name="Jogler M."/>
            <person name="Boedeker C."/>
            <person name="Pinto D."/>
            <person name="Vollmers J."/>
            <person name="Rivas-Marin E."/>
            <person name="Kohn T."/>
            <person name="Peeters S.H."/>
            <person name="Heuer A."/>
            <person name="Rast P."/>
            <person name="Oberbeckmann S."/>
            <person name="Bunk B."/>
            <person name="Jeske O."/>
            <person name="Meyerdierks A."/>
            <person name="Storesund J.E."/>
            <person name="Kallscheuer N."/>
            <person name="Luecker S."/>
            <person name="Lage O.M."/>
            <person name="Pohl T."/>
            <person name="Merkel B.J."/>
            <person name="Hornburger P."/>
            <person name="Mueller R.-W."/>
            <person name="Bruemmer F."/>
            <person name="Labrenz M."/>
            <person name="Spormann A.M."/>
            <person name="Op den Camp H."/>
            <person name="Overmann J."/>
            <person name="Amann R."/>
            <person name="Jetten M.S.M."/>
            <person name="Mascher T."/>
            <person name="Medema M.H."/>
            <person name="Devos D.P."/>
            <person name="Kaster A.-K."/>
            <person name="Ovreas L."/>
            <person name="Rohde M."/>
            <person name="Galperin M.Y."/>
            <person name="Jogler C."/>
        </authorList>
    </citation>
    <scope>NUCLEOTIDE SEQUENCE [LARGE SCALE GENOMIC DNA]</scope>
    <source>
        <strain evidence="12 13">Mal4</strain>
    </source>
</reference>
<evidence type="ECO:0000256" key="9">
    <source>
        <dbReference type="ARBA" id="ARBA00023143"/>
    </source>
</evidence>
<comment type="function">
    <text evidence="10">FliM is one of three proteins (FliG, FliN, FliM) that forms the rotor-mounted switch complex (C ring), located at the base of the basal body. This complex interacts with the CheY and CheZ chemotaxis proteins, in addition to contacting components of the motor that determine the direction of flagellar rotation.</text>
</comment>
<keyword evidence="6" id="KW-0145">Chemotaxis</keyword>
<dbReference type="InterPro" id="IPR028976">
    <property type="entry name" value="CheC-like_sf"/>
</dbReference>
<evidence type="ECO:0000256" key="7">
    <source>
        <dbReference type="ARBA" id="ARBA00022779"/>
    </source>
</evidence>
<dbReference type="SUPFAM" id="SSF101801">
    <property type="entry name" value="Surface presentation of antigens (SPOA)"/>
    <property type="match status" value="1"/>
</dbReference>
<accession>A0A517ZCR8</accession>
<comment type="subcellular location">
    <subcellularLocation>
        <location evidence="1">Bacterial flagellum basal body</location>
    </subcellularLocation>
    <subcellularLocation>
        <location evidence="2">Cell membrane</location>
        <topology evidence="2">Peripheral membrane protein</topology>
    </subcellularLocation>
</comment>
<dbReference type="InterPro" id="IPR001543">
    <property type="entry name" value="FliN-like_C"/>
</dbReference>
<keyword evidence="12" id="KW-0282">Flagellum</keyword>
<evidence type="ECO:0000256" key="6">
    <source>
        <dbReference type="ARBA" id="ARBA00022500"/>
    </source>
</evidence>
<dbReference type="InterPro" id="IPR036429">
    <property type="entry name" value="SpoA-like_sf"/>
</dbReference>
<keyword evidence="5" id="KW-1003">Cell membrane</keyword>
<gene>
    <name evidence="12" type="primary">fliM</name>
    <name evidence="12" type="ORF">Mal4_45860</name>
</gene>
<evidence type="ECO:0000256" key="10">
    <source>
        <dbReference type="ARBA" id="ARBA00025044"/>
    </source>
</evidence>
<feature type="domain" description="Flagellar motor switch protein FliN-like C-terminal" evidence="11">
    <location>
        <begin position="221"/>
        <end position="288"/>
    </location>
</feature>
<dbReference type="Gene3D" id="3.40.1550.10">
    <property type="entry name" value="CheC-like"/>
    <property type="match status" value="1"/>
</dbReference>
<dbReference type="Proteomes" id="UP000320496">
    <property type="component" value="Chromosome"/>
</dbReference>
<evidence type="ECO:0000256" key="3">
    <source>
        <dbReference type="ARBA" id="ARBA00011049"/>
    </source>
</evidence>
<dbReference type="AlphaFoldDB" id="A0A517ZCR8"/>
<evidence type="ECO:0000259" key="11">
    <source>
        <dbReference type="Pfam" id="PF01052"/>
    </source>
</evidence>
<dbReference type="GO" id="GO:0005886">
    <property type="term" value="C:plasma membrane"/>
    <property type="evidence" value="ECO:0007669"/>
    <property type="project" value="UniProtKB-SubCell"/>
</dbReference>
<evidence type="ECO:0000256" key="2">
    <source>
        <dbReference type="ARBA" id="ARBA00004202"/>
    </source>
</evidence>
<organism evidence="12 13">
    <name type="scientific">Maioricimonas rarisocia</name>
    <dbReference type="NCBI Taxonomy" id="2528026"/>
    <lineage>
        <taxon>Bacteria</taxon>
        <taxon>Pseudomonadati</taxon>
        <taxon>Planctomycetota</taxon>
        <taxon>Planctomycetia</taxon>
        <taxon>Planctomycetales</taxon>
        <taxon>Planctomycetaceae</taxon>
        <taxon>Maioricimonas</taxon>
    </lineage>
</organism>
<dbReference type="Pfam" id="PF01052">
    <property type="entry name" value="FliMN_C"/>
    <property type="match status" value="1"/>
</dbReference>
<protein>
    <recommendedName>
        <fullName evidence="4">Flagellar motor switch protein FliM</fullName>
    </recommendedName>
</protein>
<evidence type="ECO:0000313" key="12">
    <source>
        <dbReference type="EMBL" id="QDU40230.1"/>
    </source>
</evidence>
<keyword evidence="12" id="KW-0969">Cilium</keyword>
<keyword evidence="9" id="KW-0975">Bacterial flagellum</keyword>
<name>A0A517ZCR8_9PLAN</name>
<keyword evidence="7" id="KW-0283">Flagellar rotation</keyword>
<dbReference type="PANTHER" id="PTHR30034">
    <property type="entry name" value="FLAGELLAR MOTOR SWITCH PROTEIN FLIM"/>
    <property type="match status" value="1"/>
</dbReference>
<proteinExistence type="inferred from homology"/>
<keyword evidence="8" id="KW-0472">Membrane</keyword>
<dbReference type="OrthoDB" id="214930at2"/>
<evidence type="ECO:0000256" key="8">
    <source>
        <dbReference type="ARBA" id="ARBA00023136"/>
    </source>
</evidence>
<dbReference type="GO" id="GO:0050918">
    <property type="term" value="P:positive chemotaxis"/>
    <property type="evidence" value="ECO:0007669"/>
    <property type="project" value="TreeGrafter"/>
</dbReference>
<evidence type="ECO:0000256" key="4">
    <source>
        <dbReference type="ARBA" id="ARBA00021898"/>
    </source>
</evidence>
<evidence type="ECO:0000256" key="1">
    <source>
        <dbReference type="ARBA" id="ARBA00004117"/>
    </source>
</evidence>
<dbReference type="GO" id="GO:0071978">
    <property type="term" value="P:bacterial-type flagellum-dependent swarming motility"/>
    <property type="evidence" value="ECO:0007669"/>
    <property type="project" value="TreeGrafter"/>
</dbReference>